<dbReference type="FunCoup" id="A9WAR7">
    <property type="interactions" value="366"/>
</dbReference>
<evidence type="ECO:0000256" key="13">
    <source>
        <dbReference type="ARBA" id="ARBA00023304"/>
    </source>
</evidence>
<dbReference type="PANTHER" id="PTHR42979:SF1">
    <property type="entry name" value="3-ISOPROPYLMALATE DEHYDROGENASE"/>
    <property type="match status" value="1"/>
</dbReference>
<name>A9WAR7_CHLAA</name>
<keyword evidence="14" id="KW-0963">Cytoplasm</keyword>
<dbReference type="UniPathway" id="UPA00048">
    <property type="reaction ID" value="UER00072"/>
</dbReference>
<dbReference type="EnsemblBacteria" id="ABY33295">
    <property type="protein sequence ID" value="ABY33295"/>
    <property type="gene ID" value="Caur_0041"/>
</dbReference>
<comment type="similarity">
    <text evidence="4 14">Belongs to the isocitrate and isopropylmalate dehydrogenases family. LeuB type 1 subfamily.</text>
</comment>
<dbReference type="GO" id="GO:0000287">
    <property type="term" value="F:magnesium ion binding"/>
    <property type="evidence" value="ECO:0007669"/>
    <property type="project" value="InterPro"/>
</dbReference>
<dbReference type="HAMAP" id="MF_01033">
    <property type="entry name" value="LeuB_type1"/>
    <property type="match status" value="1"/>
</dbReference>
<dbReference type="EC" id="1.1.1.85" evidence="14"/>
<dbReference type="PANTHER" id="PTHR42979">
    <property type="entry name" value="3-ISOPROPYLMALATE DEHYDROGENASE"/>
    <property type="match status" value="1"/>
</dbReference>
<evidence type="ECO:0000256" key="7">
    <source>
        <dbReference type="ARBA" id="ARBA00022605"/>
    </source>
</evidence>
<evidence type="ECO:0000256" key="3">
    <source>
        <dbReference type="ARBA" id="ARBA00004762"/>
    </source>
</evidence>
<feature type="site" description="Important for catalysis" evidence="14">
    <location>
        <position position="141"/>
    </location>
</feature>
<evidence type="ECO:0000256" key="12">
    <source>
        <dbReference type="ARBA" id="ARBA00023211"/>
    </source>
</evidence>
<feature type="binding site" evidence="14">
    <location>
        <begin position="281"/>
        <end position="293"/>
    </location>
    <ligand>
        <name>NAD(+)</name>
        <dbReference type="ChEBI" id="CHEBI:57540"/>
    </ligand>
</feature>
<keyword evidence="10 14" id="KW-0560">Oxidoreductase</keyword>
<dbReference type="Proteomes" id="UP000002008">
    <property type="component" value="Chromosome"/>
</dbReference>
<evidence type="ECO:0000259" key="16">
    <source>
        <dbReference type="SMART" id="SM01329"/>
    </source>
</evidence>
<dbReference type="SUPFAM" id="SSF53659">
    <property type="entry name" value="Isocitrate/Isopropylmalate dehydrogenase-like"/>
    <property type="match status" value="1"/>
</dbReference>
<feature type="binding site" evidence="14">
    <location>
        <position position="106"/>
    </location>
    <ligand>
        <name>substrate</name>
    </ligand>
</feature>
<comment type="subcellular location">
    <subcellularLocation>
        <location evidence="14">Cytoplasm</location>
    </subcellularLocation>
</comment>
<dbReference type="eggNOG" id="COG0473">
    <property type="taxonomic scope" value="Bacteria"/>
</dbReference>
<dbReference type="STRING" id="324602.Caur_0041"/>
<keyword evidence="7 14" id="KW-0028">Amino-acid biosynthesis</keyword>
<feature type="binding site" evidence="14">
    <location>
        <position position="251"/>
    </location>
    <ligand>
        <name>Mg(2+)</name>
        <dbReference type="ChEBI" id="CHEBI:18420"/>
    </ligand>
</feature>
<dbReference type="GO" id="GO:0009098">
    <property type="term" value="P:L-leucine biosynthetic process"/>
    <property type="evidence" value="ECO:0000318"/>
    <property type="project" value="GO_Central"/>
</dbReference>
<evidence type="ECO:0000256" key="4">
    <source>
        <dbReference type="ARBA" id="ARBA00008319"/>
    </source>
</evidence>
<dbReference type="GO" id="GO:0005829">
    <property type="term" value="C:cytosol"/>
    <property type="evidence" value="ECO:0000318"/>
    <property type="project" value="GO_Central"/>
</dbReference>
<evidence type="ECO:0000256" key="8">
    <source>
        <dbReference type="ARBA" id="ARBA00022723"/>
    </source>
</evidence>
<feature type="domain" description="Isopropylmalate dehydrogenase-like" evidence="16">
    <location>
        <begin position="4"/>
        <end position="352"/>
    </location>
</feature>
<evidence type="ECO:0000256" key="14">
    <source>
        <dbReference type="HAMAP-Rule" id="MF_01033"/>
    </source>
</evidence>
<proteinExistence type="inferred from homology"/>
<feature type="binding site" evidence="14">
    <location>
        <position position="134"/>
    </location>
    <ligand>
        <name>substrate</name>
    </ligand>
</feature>
<dbReference type="RefSeq" id="WP_012255951.1">
    <property type="nucleotide sequence ID" value="NC_010175.1"/>
</dbReference>
<dbReference type="SMART" id="SM01329">
    <property type="entry name" value="Iso_dh"/>
    <property type="match status" value="1"/>
</dbReference>
<accession>A9WAR7</accession>
<dbReference type="HOGENOM" id="CLU_031953_0_3_0"/>
<dbReference type="EMBL" id="CP000909">
    <property type="protein sequence ID" value="ABY33295.1"/>
    <property type="molecule type" value="Genomic_DNA"/>
</dbReference>
<evidence type="ECO:0000256" key="1">
    <source>
        <dbReference type="ARBA" id="ARBA00000624"/>
    </source>
</evidence>
<feature type="site" description="Important for catalysis" evidence="14">
    <location>
        <position position="190"/>
    </location>
</feature>
<evidence type="ECO:0000256" key="2">
    <source>
        <dbReference type="ARBA" id="ARBA00001936"/>
    </source>
</evidence>
<dbReference type="FunFam" id="3.40.718.10:FF:000006">
    <property type="entry name" value="3-isopropylmalate dehydrogenase"/>
    <property type="match status" value="1"/>
</dbReference>
<sequence>MQAVIAVLPGDGIGPEVVAEGVKVLQAIARRFGHQFTFHEALIGGCAIDATGEPLPAATITLCQSADAVLLGAVGGPKWDDPQARVRPEQGLLGIRKALGLFANLRPVRIYPQLINASPIRPERLQGVDLIVVRELTGGIYFGEKRRERTADGEWASDLCIYTEEEIVRVVRVAARLARQRRGKVTLVDKANVLETSRLWRSITTRLMQTEFPDLQFETMLVDACAMHLIRRPADFDVIVTENMFGDILTDEASMLAGSMGMLPSASLADGRLGLYEPIHGSAPDIAGQGKANPLATILSVAMLLRYSLDLPAEADCVEAAVASVIERGIVTADIAVPGQAAYSTAAVGDAVVAAIAA</sequence>
<feature type="binding site" evidence="14">
    <location>
        <position position="223"/>
    </location>
    <ligand>
        <name>Mg(2+)</name>
        <dbReference type="ChEBI" id="CHEBI:18420"/>
    </ligand>
</feature>
<dbReference type="PATRIC" id="fig|324602.8.peg.47"/>
<comment type="function">
    <text evidence="14 15">Catalyzes the oxidation of 3-carboxy-2-hydroxy-4-methylpentanoate (3-isopropylmalate) to 3-carboxy-4-methyl-2-oxopentanoate. The product decarboxylates to 4-methyl-2 oxopentanoate.</text>
</comment>
<evidence type="ECO:0000313" key="17">
    <source>
        <dbReference type="EMBL" id="ABY33295.1"/>
    </source>
</evidence>
<evidence type="ECO:0000256" key="10">
    <source>
        <dbReference type="ARBA" id="ARBA00023002"/>
    </source>
</evidence>
<keyword evidence="12 14" id="KW-0464">Manganese</keyword>
<evidence type="ECO:0000256" key="15">
    <source>
        <dbReference type="RuleBase" id="RU004445"/>
    </source>
</evidence>
<dbReference type="GO" id="GO:0051287">
    <property type="term" value="F:NAD binding"/>
    <property type="evidence" value="ECO:0007669"/>
    <property type="project" value="InterPro"/>
</dbReference>
<comment type="subunit">
    <text evidence="5 14 15">Homodimer.</text>
</comment>
<keyword evidence="8 14" id="KW-0479">Metal-binding</keyword>
<keyword evidence="11 14" id="KW-0520">NAD</keyword>
<evidence type="ECO:0000256" key="5">
    <source>
        <dbReference type="ARBA" id="ARBA00011738"/>
    </source>
</evidence>
<comment type="pathway">
    <text evidence="3 14 15">Amino-acid biosynthesis; L-leucine biosynthesis; L-leucine from 3-methyl-2-oxobutanoate: step 3/4.</text>
</comment>
<keyword evidence="13 14" id="KW-0100">Branched-chain amino acid biosynthesis</keyword>
<evidence type="ECO:0000256" key="9">
    <source>
        <dbReference type="ARBA" id="ARBA00022842"/>
    </source>
</evidence>
<dbReference type="PROSITE" id="PS00470">
    <property type="entry name" value="IDH_IMDH"/>
    <property type="match status" value="1"/>
</dbReference>
<dbReference type="AlphaFoldDB" id="A9WAR7"/>
<reference evidence="18" key="1">
    <citation type="journal article" date="2011" name="BMC Genomics">
        <title>Complete genome sequence of the filamentous anoxygenic phototrophic bacterium Chloroflexus aurantiacus.</title>
        <authorList>
            <person name="Tang K.H."/>
            <person name="Barry K."/>
            <person name="Chertkov O."/>
            <person name="Dalin E."/>
            <person name="Han C.S."/>
            <person name="Hauser L.J."/>
            <person name="Honchak B.M."/>
            <person name="Karbach L.E."/>
            <person name="Land M.L."/>
            <person name="Lapidus A."/>
            <person name="Larimer F.W."/>
            <person name="Mikhailova N."/>
            <person name="Pitluck S."/>
            <person name="Pierson B.K."/>
            <person name="Blankenship R.E."/>
        </authorList>
    </citation>
    <scope>NUCLEOTIDE SEQUENCE [LARGE SCALE GENOMIC DNA]</scope>
    <source>
        <strain evidence="18">ATCC 29366 / DSM 635 / J-10-fl</strain>
    </source>
</reference>
<dbReference type="InParanoid" id="A9WAR7"/>
<organism evidence="17 18">
    <name type="scientific">Chloroflexus aurantiacus (strain ATCC 29366 / DSM 635 / J-10-fl)</name>
    <dbReference type="NCBI Taxonomy" id="324602"/>
    <lineage>
        <taxon>Bacteria</taxon>
        <taxon>Bacillati</taxon>
        <taxon>Chloroflexota</taxon>
        <taxon>Chloroflexia</taxon>
        <taxon>Chloroflexales</taxon>
        <taxon>Chloroflexineae</taxon>
        <taxon>Chloroflexaceae</taxon>
        <taxon>Chloroflexus</taxon>
    </lineage>
</organism>
<comment type="cofactor">
    <cofactor evidence="14 15">
        <name>Mg(2+)</name>
        <dbReference type="ChEBI" id="CHEBI:18420"/>
    </cofactor>
    <cofactor evidence="14 15">
        <name>Mn(2+)</name>
        <dbReference type="ChEBI" id="CHEBI:29035"/>
    </cofactor>
    <text evidence="14 15">Binds 1 Mg(2+) or Mn(2+) ion per subunit.</text>
</comment>
<keyword evidence="6 14" id="KW-0432">Leucine biosynthesis</keyword>
<feature type="binding site" evidence="14">
    <location>
        <position position="96"/>
    </location>
    <ligand>
        <name>substrate</name>
    </ligand>
</feature>
<dbReference type="Gene3D" id="3.40.718.10">
    <property type="entry name" value="Isopropylmalate Dehydrogenase"/>
    <property type="match status" value="1"/>
</dbReference>
<dbReference type="InterPro" id="IPR019818">
    <property type="entry name" value="IsoCit/isopropylmalate_DH_CS"/>
</dbReference>
<keyword evidence="9 14" id="KW-0460">Magnesium</keyword>
<feature type="binding site" evidence="14">
    <location>
        <begin position="76"/>
        <end position="89"/>
    </location>
    <ligand>
        <name>NAD(+)</name>
        <dbReference type="ChEBI" id="CHEBI:57540"/>
    </ligand>
</feature>
<dbReference type="GO" id="GO:0003862">
    <property type="term" value="F:3-isopropylmalate dehydrogenase activity"/>
    <property type="evidence" value="ECO:0000318"/>
    <property type="project" value="GO_Central"/>
</dbReference>
<evidence type="ECO:0000256" key="6">
    <source>
        <dbReference type="ARBA" id="ARBA00022430"/>
    </source>
</evidence>
<evidence type="ECO:0000313" key="18">
    <source>
        <dbReference type="Proteomes" id="UP000002008"/>
    </source>
</evidence>
<dbReference type="Pfam" id="PF00180">
    <property type="entry name" value="Iso_dh"/>
    <property type="match status" value="1"/>
</dbReference>
<dbReference type="KEGG" id="cau:Caur_0041"/>
<comment type="catalytic activity">
    <reaction evidence="1 14 15">
        <text>(2R,3S)-3-isopropylmalate + NAD(+) = 4-methyl-2-oxopentanoate + CO2 + NADH</text>
        <dbReference type="Rhea" id="RHEA:32271"/>
        <dbReference type="ChEBI" id="CHEBI:16526"/>
        <dbReference type="ChEBI" id="CHEBI:17865"/>
        <dbReference type="ChEBI" id="CHEBI:35121"/>
        <dbReference type="ChEBI" id="CHEBI:57540"/>
        <dbReference type="ChEBI" id="CHEBI:57945"/>
        <dbReference type="EC" id="1.1.1.85"/>
    </reaction>
</comment>
<protein>
    <recommendedName>
        <fullName evidence="14">3-isopropylmalate dehydrogenase</fullName>
        <ecNumber evidence="14">1.1.1.85</ecNumber>
    </recommendedName>
    <alternativeName>
        <fullName evidence="14">3-IPM-DH</fullName>
    </alternativeName>
    <alternativeName>
        <fullName evidence="14">Beta-IPM dehydrogenase</fullName>
        <shortName evidence="14">IMDH</shortName>
    </alternativeName>
</protein>
<gene>
    <name evidence="14" type="primary">leuB</name>
    <name evidence="17" type="ordered locus">Caur_0041</name>
</gene>
<keyword evidence="18" id="KW-1185">Reference proteome</keyword>
<dbReference type="InterPro" id="IPR024084">
    <property type="entry name" value="IsoPropMal-DH-like_dom"/>
</dbReference>
<feature type="binding site" evidence="14">
    <location>
        <position position="223"/>
    </location>
    <ligand>
        <name>substrate</name>
    </ligand>
</feature>
<evidence type="ECO:0000256" key="11">
    <source>
        <dbReference type="ARBA" id="ARBA00023027"/>
    </source>
</evidence>
<comment type="cofactor">
    <cofactor evidence="2">
        <name>Mn(2+)</name>
        <dbReference type="ChEBI" id="CHEBI:29035"/>
    </cofactor>
</comment>
<dbReference type="NCBIfam" id="TIGR00169">
    <property type="entry name" value="leuB"/>
    <property type="match status" value="1"/>
</dbReference>
<dbReference type="InterPro" id="IPR004429">
    <property type="entry name" value="Isopropylmalate_DH"/>
</dbReference>
<feature type="binding site" evidence="14">
    <location>
        <position position="247"/>
    </location>
    <ligand>
        <name>Mg(2+)</name>
        <dbReference type="ChEBI" id="CHEBI:18420"/>
    </ligand>
</feature>